<name>A0ABQ5QU21_9ACTN</name>
<sequence length="77" mass="8158">MGDPLKPAKVAMGLEVWAIGTARELEWLQAALAGIGVVVVPTNDAGRPTPTTSTPLGGADKGRSRIYHRVHVRERAS</sequence>
<gene>
    <name evidence="2" type="ORF">Pa4123_26520</name>
</gene>
<organism evidence="2 3">
    <name type="scientific">Phytohabitans aurantiacus</name>
    <dbReference type="NCBI Taxonomy" id="3016789"/>
    <lineage>
        <taxon>Bacteria</taxon>
        <taxon>Bacillati</taxon>
        <taxon>Actinomycetota</taxon>
        <taxon>Actinomycetes</taxon>
        <taxon>Micromonosporales</taxon>
        <taxon>Micromonosporaceae</taxon>
    </lineage>
</organism>
<feature type="compositionally biased region" description="Basic residues" evidence="1">
    <location>
        <begin position="64"/>
        <end position="77"/>
    </location>
</feature>
<comment type="caution">
    <text evidence="2">The sequence shown here is derived from an EMBL/GenBank/DDBJ whole genome shotgun (WGS) entry which is preliminary data.</text>
</comment>
<dbReference type="Proteomes" id="UP001144280">
    <property type="component" value="Unassembled WGS sequence"/>
</dbReference>
<reference evidence="2" key="1">
    <citation type="submission" date="2022-12" db="EMBL/GenBank/DDBJ databases">
        <title>New Phytohabitans aurantiacus sp. RD004123 nov., an actinomycete isolated from soil.</title>
        <authorList>
            <person name="Triningsih D.W."/>
            <person name="Harunari E."/>
            <person name="Igarashi Y."/>
        </authorList>
    </citation>
    <scope>NUCLEOTIDE SEQUENCE</scope>
    <source>
        <strain evidence="2">RD004123</strain>
    </source>
</reference>
<keyword evidence="3" id="KW-1185">Reference proteome</keyword>
<dbReference type="EMBL" id="BSDI01000010">
    <property type="protein sequence ID" value="GLH97377.1"/>
    <property type="molecule type" value="Genomic_DNA"/>
</dbReference>
<feature type="region of interest" description="Disordered" evidence="1">
    <location>
        <begin position="42"/>
        <end position="77"/>
    </location>
</feature>
<evidence type="ECO:0000313" key="3">
    <source>
        <dbReference type="Proteomes" id="UP001144280"/>
    </source>
</evidence>
<evidence type="ECO:0000256" key="1">
    <source>
        <dbReference type="SAM" id="MobiDB-lite"/>
    </source>
</evidence>
<dbReference type="RefSeq" id="WP_281895204.1">
    <property type="nucleotide sequence ID" value="NZ_BSDI01000010.1"/>
</dbReference>
<evidence type="ECO:0000313" key="2">
    <source>
        <dbReference type="EMBL" id="GLH97377.1"/>
    </source>
</evidence>
<protein>
    <submittedName>
        <fullName evidence="2">Uncharacterized protein</fullName>
    </submittedName>
</protein>
<accession>A0ABQ5QU21</accession>
<proteinExistence type="predicted"/>